<gene>
    <name evidence="2" type="ORF">AVEN_89525_1</name>
</gene>
<dbReference type="AlphaFoldDB" id="A0A4Y2KKI8"/>
<evidence type="ECO:0000313" key="2">
    <source>
        <dbReference type="EMBL" id="GBN02559.1"/>
    </source>
</evidence>
<organism evidence="2 3">
    <name type="scientific">Araneus ventricosus</name>
    <name type="common">Orbweaver spider</name>
    <name type="synonym">Epeira ventricosa</name>
    <dbReference type="NCBI Taxonomy" id="182803"/>
    <lineage>
        <taxon>Eukaryota</taxon>
        <taxon>Metazoa</taxon>
        <taxon>Ecdysozoa</taxon>
        <taxon>Arthropoda</taxon>
        <taxon>Chelicerata</taxon>
        <taxon>Arachnida</taxon>
        <taxon>Araneae</taxon>
        <taxon>Araneomorphae</taxon>
        <taxon>Entelegynae</taxon>
        <taxon>Araneoidea</taxon>
        <taxon>Araneidae</taxon>
        <taxon>Araneus</taxon>
    </lineage>
</organism>
<reference evidence="2 3" key="1">
    <citation type="journal article" date="2019" name="Sci. Rep.">
        <title>Orb-weaving spider Araneus ventricosus genome elucidates the spidroin gene catalogue.</title>
        <authorList>
            <person name="Kono N."/>
            <person name="Nakamura H."/>
            <person name="Ohtoshi R."/>
            <person name="Moran D.A.P."/>
            <person name="Shinohara A."/>
            <person name="Yoshida Y."/>
            <person name="Fujiwara M."/>
            <person name="Mori M."/>
            <person name="Tomita M."/>
            <person name="Arakawa K."/>
        </authorList>
    </citation>
    <scope>NUCLEOTIDE SEQUENCE [LARGE SCALE GENOMIC DNA]</scope>
</reference>
<comment type="caution">
    <text evidence="2">The sequence shown here is derived from an EMBL/GenBank/DDBJ whole genome shotgun (WGS) entry which is preliminary data.</text>
</comment>
<evidence type="ECO:0000256" key="1">
    <source>
        <dbReference type="SAM" id="MobiDB-lite"/>
    </source>
</evidence>
<sequence>MRLAVPGQGRPQEHGLPLVKRGHTRSLQKPHKRNKCTAENGSQGGQGGRWDGPIHQHPIGVEVGWQRWRLPSFSQAMAPSPTPSWVGLVPSPLWPCGRKRPHPLHCYHQNASSHQSLGTSCQTQPII</sequence>
<keyword evidence="3" id="KW-1185">Reference proteome</keyword>
<proteinExistence type="predicted"/>
<accession>A0A4Y2KKI8</accession>
<evidence type="ECO:0000313" key="3">
    <source>
        <dbReference type="Proteomes" id="UP000499080"/>
    </source>
</evidence>
<feature type="compositionally biased region" description="Basic residues" evidence="1">
    <location>
        <begin position="20"/>
        <end position="35"/>
    </location>
</feature>
<feature type="region of interest" description="Disordered" evidence="1">
    <location>
        <begin position="1"/>
        <end position="57"/>
    </location>
</feature>
<protein>
    <submittedName>
        <fullName evidence="2">Uncharacterized protein</fullName>
    </submittedName>
</protein>
<dbReference type="EMBL" id="BGPR01004712">
    <property type="protein sequence ID" value="GBN02559.1"/>
    <property type="molecule type" value="Genomic_DNA"/>
</dbReference>
<name>A0A4Y2KKI8_ARAVE</name>
<dbReference type="Proteomes" id="UP000499080">
    <property type="component" value="Unassembled WGS sequence"/>
</dbReference>